<evidence type="ECO:0000313" key="3">
    <source>
        <dbReference type="Proteomes" id="UP000001572"/>
    </source>
</evidence>
<proteinExistence type="predicted"/>
<keyword evidence="3" id="KW-1185">Reference proteome</keyword>
<organism evidence="2 3">
    <name type="scientific">Alkaliphilus metalliredigens (strain QYMF)</name>
    <dbReference type="NCBI Taxonomy" id="293826"/>
    <lineage>
        <taxon>Bacteria</taxon>
        <taxon>Bacillati</taxon>
        <taxon>Bacillota</taxon>
        <taxon>Clostridia</taxon>
        <taxon>Peptostreptococcales</taxon>
        <taxon>Natronincolaceae</taxon>
        <taxon>Alkaliphilus</taxon>
    </lineage>
</organism>
<dbReference type="HOGENOM" id="CLU_2393367_0_0_9"/>
<feature type="compositionally biased region" description="Low complexity" evidence="1">
    <location>
        <begin position="61"/>
        <end position="71"/>
    </location>
</feature>
<dbReference type="AlphaFoldDB" id="A6TS77"/>
<sequence>MQYKKILIVLLAVLLIAVVVTGCRPAERPVPEGPGIEQPVPPDQRIQEPVRDPMSPGFEDPAAPGTPGAPAQDPNVRPENPVGPQNVAPGGGQ</sequence>
<protein>
    <recommendedName>
        <fullName evidence="4">Lipoprotein</fullName>
    </recommendedName>
</protein>
<dbReference type="KEGG" id="amt:Amet_2895"/>
<dbReference type="EMBL" id="CP000724">
    <property type="protein sequence ID" value="ABR49045.1"/>
    <property type="molecule type" value="Genomic_DNA"/>
</dbReference>
<feature type="region of interest" description="Disordered" evidence="1">
    <location>
        <begin position="26"/>
        <end position="93"/>
    </location>
</feature>
<evidence type="ECO:0000313" key="2">
    <source>
        <dbReference type="EMBL" id="ABR49045.1"/>
    </source>
</evidence>
<gene>
    <name evidence="2" type="ordered locus">Amet_2895</name>
</gene>
<evidence type="ECO:0008006" key="4">
    <source>
        <dbReference type="Google" id="ProtNLM"/>
    </source>
</evidence>
<dbReference type="PROSITE" id="PS51257">
    <property type="entry name" value="PROKAR_LIPOPROTEIN"/>
    <property type="match status" value="1"/>
</dbReference>
<dbReference type="Proteomes" id="UP000001572">
    <property type="component" value="Chromosome"/>
</dbReference>
<dbReference type="RefSeq" id="WP_012064013.1">
    <property type="nucleotide sequence ID" value="NC_009633.1"/>
</dbReference>
<dbReference type="STRING" id="293826.Amet_2895"/>
<accession>A6TS77</accession>
<name>A6TS77_ALKMQ</name>
<reference evidence="3" key="1">
    <citation type="journal article" date="2016" name="Genome Announc.">
        <title>Complete genome sequence of Alkaliphilus metalliredigens strain QYMF, an alkaliphilic and metal-reducing bacterium isolated from borax-contaminated leachate ponds.</title>
        <authorList>
            <person name="Hwang C."/>
            <person name="Copeland A."/>
            <person name="Lucas S."/>
            <person name="Lapidus A."/>
            <person name="Barry K."/>
            <person name="Detter J.C."/>
            <person name="Glavina Del Rio T."/>
            <person name="Hammon N."/>
            <person name="Israni S."/>
            <person name="Dalin E."/>
            <person name="Tice H."/>
            <person name="Pitluck S."/>
            <person name="Chertkov O."/>
            <person name="Brettin T."/>
            <person name="Bruce D."/>
            <person name="Han C."/>
            <person name="Schmutz J."/>
            <person name="Larimer F."/>
            <person name="Land M.L."/>
            <person name="Hauser L."/>
            <person name="Kyrpides N."/>
            <person name="Mikhailova N."/>
            <person name="Ye Q."/>
            <person name="Zhou J."/>
            <person name="Richardson P."/>
            <person name="Fields M.W."/>
        </authorList>
    </citation>
    <scope>NUCLEOTIDE SEQUENCE [LARGE SCALE GENOMIC DNA]</scope>
    <source>
        <strain evidence="3">QYMF</strain>
    </source>
</reference>
<evidence type="ECO:0000256" key="1">
    <source>
        <dbReference type="SAM" id="MobiDB-lite"/>
    </source>
</evidence>